<accession>A0A1F4UN41</accession>
<proteinExistence type="predicted"/>
<comment type="caution">
    <text evidence="2">The sequence shown here is derived from an EMBL/GenBank/DDBJ whole genome shotgun (WGS) entry which is preliminary data.</text>
</comment>
<feature type="transmembrane region" description="Helical" evidence="1">
    <location>
        <begin position="68"/>
        <end position="88"/>
    </location>
</feature>
<dbReference type="AlphaFoldDB" id="A0A1F4UN41"/>
<gene>
    <name evidence="2" type="ORF">A2V49_03575</name>
</gene>
<sequence length="307" mass="35633">MERSCPRCKKILTRNEFFFCLSCGYKLEDQLVYYPKEFFGTKETVLFVSQEVKTAKIPKKIKINKKNFLLVLITIIILPTAITLTFSFREFIFKPKAKTISTSITPKREYLNTIKVDLGMKSGDFFSDDIEFFVPFDATFYLEGNDFNKIINYTDLDNNKESIAAIISSDISGHFIVFGKNVQGTILYAGAFLLRDKDNFNLENLKLSDEWKKITVDNYLLIAPNQEILDEMLINKAKTQKSIYHNPKFSSMKSLLDKNGQLIFMYFGDQKVDDFMLLVYNYISDTKLTKVIDEIISNKFDKFVLKN</sequence>
<dbReference type="EMBL" id="MEUV01000007">
    <property type="protein sequence ID" value="OGC46349.1"/>
    <property type="molecule type" value="Genomic_DNA"/>
</dbReference>
<organism evidence="2 3">
    <name type="scientific">candidate division WWE3 bacterium RBG_19FT_COMBO_34_6</name>
    <dbReference type="NCBI Taxonomy" id="1802612"/>
    <lineage>
        <taxon>Bacteria</taxon>
        <taxon>Katanobacteria</taxon>
    </lineage>
</organism>
<evidence type="ECO:0000256" key="1">
    <source>
        <dbReference type="SAM" id="Phobius"/>
    </source>
</evidence>
<evidence type="ECO:0000313" key="2">
    <source>
        <dbReference type="EMBL" id="OGC46349.1"/>
    </source>
</evidence>
<protein>
    <recommendedName>
        <fullName evidence="4">Zinc-ribbon domain-containing protein</fullName>
    </recommendedName>
</protein>
<keyword evidence="1" id="KW-0472">Membrane</keyword>
<evidence type="ECO:0000313" key="3">
    <source>
        <dbReference type="Proteomes" id="UP000178615"/>
    </source>
</evidence>
<keyword evidence="1" id="KW-0812">Transmembrane</keyword>
<reference evidence="2 3" key="1">
    <citation type="journal article" date="2016" name="Nat. Commun.">
        <title>Thousands of microbial genomes shed light on interconnected biogeochemical processes in an aquifer system.</title>
        <authorList>
            <person name="Anantharaman K."/>
            <person name="Brown C.T."/>
            <person name="Hug L.A."/>
            <person name="Sharon I."/>
            <person name="Castelle C.J."/>
            <person name="Probst A.J."/>
            <person name="Thomas B.C."/>
            <person name="Singh A."/>
            <person name="Wilkins M.J."/>
            <person name="Karaoz U."/>
            <person name="Brodie E.L."/>
            <person name="Williams K.H."/>
            <person name="Hubbard S.S."/>
            <person name="Banfield J.F."/>
        </authorList>
    </citation>
    <scope>NUCLEOTIDE SEQUENCE [LARGE SCALE GENOMIC DNA]</scope>
</reference>
<keyword evidence="1" id="KW-1133">Transmembrane helix</keyword>
<dbReference type="Proteomes" id="UP000178615">
    <property type="component" value="Unassembled WGS sequence"/>
</dbReference>
<evidence type="ECO:0008006" key="4">
    <source>
        <dbReference type="Google" id="ProtNLM"/>
    </source>
</evidence>
<name>A0A1F4UN41_UNCKA</name>